<evidence type="ECO:0000313" key="1">
    <source>
        <dbReference type="EMBL" id="RJT28203.1"/>
    </source>
</evidence>
<protein>
    <submittedName>
        <fullName evidence="1">Uncharacterized protein</fullName>
    </submittedName>
</protein>
<evidence type="ECO:0000313" key="2">
    <source>
        <dbReference type="Proteomes" id="UP000272706"/>
    </source>
</evidence>
<dbReference type="EMBL" id="QZWZ01000054">
    <property type="protein sequence ID" value="RJT28203.1"/>
    <property type="molecule type" value="Genomic_DNA"/>
</dbReference>
<comment type="caution">
    <text evidence="1">The sequence shown here is derived from an EMBL/GenBank/DDBJ whole genome shotgun (WGS) entry which is preliminary data.</text>
</comment>
<keyword evidence="2" id="KW-1185">Reference proteome</keyword>
<sequence length="107" mass="12280">MARRKVTKARKALLIELESMIGNECYNANIQNWGPGGVFEGEGREFRYPITFRDEEGRKVKKRSIDGDMSGDTVLGGYYAFGANELHIMNGLNRVLDYLEREYQLKI</sequence>
<dbReference type="Proteomes" id="UP000272706">
    <property type="component" value="Unassembled WGS sequence"/>
</dbReference>
<gene>
    <name evidence="1" type="ORF">D3227_34595</name>
</gene>
<organism evidence="1 2">
    <name type="scientific">Mesorhizobium waimense</name>
    <dbReference type="NCBI Taxonomy" id="1300307"/>
    <lineage>
        <taxon>Bacteria</taxon>
        <taxon>Pseudomonadati</taxon>
        <taxon>Pseudomonadota</taxon>
        <taxon>Alphaproteobacteria</taxon>
        <taxon>Hyphomicrobiales</taxon>
        <taxon>Phyllobacteriaceae</taxon>
        <taxon>Mesorhizobium</taxon>
    </lineage>
</organism>
<accession>A0A3A5K161</accession>
<dbReference type="RefSeq" id="WP_120018622.1">
    <property type="nucleotide sequence ID" value="NZ_QZWZ01000054.1"/>
</dbReference>
<dbReference type="AlphaFoldDB" id="A0A3A5K161"/>
<name>A0A3A5K161_9HYPH</name>
<proteinExistence type="predicted"/>
<dbReference type="OrthoDB" id="8452813at2"/>
<reference evidence="1 2" key="1">
    <citation type="submission" date="2018-09" db="EMBL/GenBank/DDBJ databases">
        <title>Mesorhizobium carmichaelinearum sp. nov. isolated from Carmichaelinea spp. root nodules in New Zealand.</title>
        <authorList>
            <person name="De Meyer S.E."/>
        </authorList>
    </citation>
    <scope>NUCLEOTIDE SEQUENCE [LARGE SCALE GENOMIC DNA]</scope>
    <source>
        <strain evidence="1 2">ICMP19557</strain>
    </source>
</reference>